<name>A0A932ZT89_UNCTE</name>
<proteinExistence type="predicted"/>
<dbReference type="Proteomes" id="UP000752292">
    <property type="component" value="Unassembled WGS sequence"/>
</dbReference>
<evidence type="ECO:0000256" key="1">
    <source>
        <dbReference type="SAM" id="Phobius"/>
    </source>
</evidence>
<organism evidence="2 3">
    <name type="scientific">Tectimicrobiota bacterium</name>
    <dbReference type="NCBI Taxonomy" id="2528274"/>
    <lineage>
        <taxon>Bacteria</taxon>
        <taxon>Pseudomonadati</taxon>
        <taxon>Nitrospinota/Tectimicrobiota group</taxon>
        <taxon>Candidatus Tectimicrobiota</taxon>
    </lineage>
</organism>
<protein>
    <submittedName>
        <fullName evidence="2">Uncharacterized protein</fullName>
    </submittedName>
</protein>
<keyword evidence="1" id="KW-1133">Transmembrane helix</keyword>
<reference evidence="2" key="1">
    <citation type="submission" date="2020-07" db="EMBL/GenBank/DDBJ databases">
        <title>Huge and variable diversity of episymbiotic CPR bacteria and DPANN archaea in groundwater ecosystems.</title>
        <authorList>
            <person name="He C.Y."/>
            <person name="Keren R."/>
            <person name="Whittaker M."/>
            <person name="Farag I.F."/>
            <person name="Doudna J."/>
            <person name="Cate J.H.D."/>
            <person name="Banfield J.F."/>
        </authorList>
    </citation>
    <scope>NUCLEOTIDE SEQUENCE</scope>
    <source>
        <strain evidence="2">NC_groundwater_1370_Ag_S-0.2um_69_93</strain>
    </source>
</reference>
<dbReference type="EMBL" id="JACQRX010000090">
    <property type="protein sequence ID" value="MBI4251223.1"/>
    <property type="molecule type" value="Genomic_DNA"/>
</dbReference>
<sequence length="107" mass="12068">MARGGHPHGAQGGPGEGLAEHEKRFLGRIAQKYGKDDRAGQVRSYLIAAAAVLAFFALARWVPWWWAALLAAEGAGLYMFHQYKRFSRFKTRILLKLWRERGADKPS</sequence>
<evidence type="ECO:0000313" key="3">
    <source>
        <dbReference type="Proteomes" id="UP000752292"/>
    </source>
</evidence>
<feature type="transmembrane region" description="Helical" evidence="1">
    <location>
        <begin position="64"/>
        <end position="80"/>
    </location>
</feature>
<comment type="caution">
    <text evidence="2">The sequence shown here is derived from an EMBL/GenBank/DDBJ whole genome shotgun (WGS) entry which is preliminary data.</text>
</comment>
<feature type="transmembrane region" description="Helical" evidence="1">
    <location>
        <begin position="42"/>
        <end position="58"/>
    </location>
</feature>
<keyword evidence="1" id="KW-0472">Membrane</keyword>
<dbReference type="AlphaFoldDB" id="A0A932ZT89"/>
<keyword evidence="1" id="KW-0812">Transmembrane</keyword>
<gene>
    <name evidence="2" type="ORF">HY618_02090</name>
</gene>
<evidence type="ECO:0000313" key="2">
    <source>
        <dbReference type="EMBL" id="MBI4251223.1"/>
    </source>
</evidence>
<accession>A0A932ZT89</accession>